<dbReference type="Gene3D" id="3.30.300.130">
    <property type="entry name" value="Fe-S cluster assembly (FSCA)"/>
    <property type="match status" value="1"/>
</dbReference>
<gene>
    <name evidence="2" type="ORF">A2172_05080</name>
</gene>
<organism evidence="2 3">
    <name type="scientific">Candidatus Woykebacteria bacterium RBG_13_40_15</name>
    <dbReference type="NCBI Taxonomy" id="1802593"/>
    <lineage>
        <taxon>Bacteria</taxon>
        <taxon>Candidatus Woykeibacteriota</taxon>
    </lineage>
</organism>
<dbReference type="InterPro" id="IPR052339">
    <property type="entry name" value="Fe-S_Maturation_MIP18"/>
</dbReference>
<proteinExistence type="predicted"/>
<evidence type="ECO:0000313" key="2">
    <source>
        <dbReference type="EMBL" id="OGY23879.1"/>
    </source>
</evidence>
<dbReference type="PANTHER" id="PTHR42831:SF1">
    <property type="entry name" value="FE-S PROTEIN MATURATION AUXILIARY FACTOR YITW"/>
    <property type="match status" value="1"/>
</dbReference>
<evidence type="ECO:0000313" key="3">
    <source>
        <dbReference type="Proteomes" id="UP000176631"/>
    </source>
</evidence>
<dbReference type="InterPro" id="IPR002744">
    <property type="entry name" value="MIP18-like"/>
</dbReference>
<reference evidence="2 3" key="1">
    <citation type="journal article" date="2016" name="Nat. Commun.">
        <title>Thousands of microbial genomes shed light on interconnected biogeochemical processes in an aquifer system.</title>
        <authorList>
            <person name="Anantharaman K."/>
            <person name="Brown C.T."/>
            <person name="Hug L.A."/>
            <person name="Sharon I."/>
            <person name="Castelle C.J."/>
            <person name="Probst A.J."/>
            <person name="Thomas B.C."/>
            <person name="Singh A."/>
            <person name="Wilkins M.J."/>
            <person name="Karaoz U."/>
            <person name="Brodie E.L."/>
            <person name="Williams K.H."/>
            <person name="Hubbard S.S."/>
            <person name="Banfield J.F."/>
        </authorList>
    </citation>
    <scope>NUCLEOTIDE SEQUENCE [LARGE SCALE GENOMIC DNA]</scope>
</reference>
<dbReference type="STRING" id="1802593.A2172_05080"/>
<dbReference type="SUPFAM" id="SSF117916">
    <property type="entry name" value="Fe-S cluster assembly (FSCA) domain-like"/>
    <property type="match status" value="1"/>
</dbReference>
<dbReference type="Pfam" id="PF01883">
    <property type="entry name" value="FeS_assembly_P"/>
    <property type="match status" value="1"/>
</dbReference>
<accession>A0A1G1W875</accession>
<dbReference type="Proteomes" id="UP000176631">
    <property type="component" value="Unassembled WGS sequence"/>
</dbReference>
<name>A0A1G1W875_9BACT</name>
<protein>
    <recommendedName>
        <fullName evidence="1">MIP18 family-like domain-containing protein</fullName>
    </recommendedName>
</protein>
<sequence>MLSKNLVTKKLGQVLDPELGISIIDLGLIYDVKIKKNDVSLLMTLTFPGCPLYTAIQKEIESKLKELDGIGRINIRITFDPPWEPSKISEKAKAKLGIISY</sequence>
<evidence type="ECO:0000259" key="1">
    <source>
        <dbReference type="Pfam" id="PF01883"/>
    </source>
</evidence>
<feature type="domain" description="MIP18 family-like" evidence="1">
    <location>
        <begin position="7"/>
        <end position="73"/>
    </location>
</feature>
<dbReference type="InterPro" id="IPR034904">
    <property type="entry name" value="FSCA_dom_sf"/>
</dbReference>
<dbReference type="EMBL" id="MHCP01000019">
    <property type="protein sequence ID" value="OGY23879.1"/>
    <property type="molecule type" value="Genomic_DNA"/>
</dbReference>
<dbReference type="PANTHER" id="PTHR42831">
    <property type="entry name" value="FE-S PROTEIN MATURATION AUXILIARY FACTOR YITW"/>
    <property type="match status" value="1"/>
</dbReference>
<comment type="caution">
    <text evidence="2">The sequence shown here is derived from an EMBL/GenBank/DDBJ whole genome shotgun (WGS) entry which is preliminary data.</text>
</comment>
<dbReference type="AlphaFoldDB" id="A0A1G1W875"/>